<evidence type="ECO:0000256" key="1">
    <source>
        <dbReference type="ARBA" id="ARBA00023125"/>
    </source>
</evidence>
<sequence length="608" mass="66169">MQRQSLTLEVRPSPYSSANRGGDRPRPIVGVIAVSCTAERGIDRPRPITRAIGSLPVLSPCTNVEIKPVLVAQPASKPTVSRPRVRIASAAPCMTPARAGSMAEREAAQRQELAVSLVHMAEVVRDDSSVLQSLEGFDANGLAFLFKDRAPSTLKKHLSGWRRWLIFCRASGVQAGRPSCPDVLDFLEALAEGASSDRGARRSGAARGVIYALRFIAHKLLLEALDGILRGPVVISWLSAQKWQRRAPSEALPLPLFAVCELEQAALIGEEAADRFLVGCFLVMLWAGLRFSDAQRIDLSSILRAGGSLRGWCWRSKTCPTGFAWGCQLAGATGNDWAQQLGEALLDVHTESPDRDFLLGYEKGPMPYSTALAHFRRCLVKYTSLTVEDARKFTLHSLKTTLLTWGLQLQVGVEERAAQGHHRLRNSSGCVEKYRRDDVLPALRCQRSVIKAVRAGWVPCTALARGIVAVPEKDPGALLVQRCEPGEMESDTETEDEDDGSDASSMLAADCDELDTDSVQSDALSAASDAENEVLLEAGPWILNLVSGWYHRAVRREPSTRAAASEEAQYGKACRPGGELGDRYEVRTKDPGMEGFSPCHHSACFGCV</sequence>
<organism evidence="4 5">
    <name type="scientific">Symbiodinium natans</name>
    <dbReference type="NCBI Taxonomy" id="878477"/>
    <lineage>
        <taxon>Eukaryota</taxon>
        <taxon>Sar</taxon>
        <taxon>Alveolata</taxon>
        <taxon>Dinophyceae</taxon>
        <taxon>Suessiales</taxon>
        <taxon>Symbiodiniaceae</taxon>
        <taxon>Symbiodinium</taxon>
    </lineage>
</organism>
<gene>
    <name evidence="4" type="ORF">SNAT2548_LOCUS6551</name>
</gene>
<dbReference type="EMBL" id="CAJNDS010000436">
    <property type="protein sequence ID" value="CAE7206146.1"/>
    <property type="molecule type" value="Genomic_DNA"/>
</dbReference>
<dbReference type="GO" id="GO:0015074">
    <property type="term" value="P:DNA integration"/>
    <property type="evidence" value="ECO:0007669"/>
    <property type="project" value="InterPro"/>
</dbReference>
<dbReference type="GO" id="GO:0003677">
    <property type="term" value="F:DNA binding"/>
    <property type="evidence" value="ECO:0007669"/>
    <property type="project" value="UniProtKB-KW"/>
</dbReference>
<comment type="caution">
    <text evidence="4">The sequence shown here is derived from an EMBL/GenBank/DDBJ whole genome shotgun (WGS) entry which is preliminary data.</text>
</comment>
<keyword evidence="1" id="KW-0238">DNA-binding</keyword>
<reference evidence="4" key="1">
    <citation type="submission" date="2021-02" db="EMBL/GenBank/DDBJ databases">
        <authorList>
            <person name="Dougan E. K."/>
            <person name="Rhodes N."/>
            <person name="Thang M."/>
            <person name="Chan C."/>
        </authorList>
    </citation>
    <scope>NUCLEOTIDE SEQUENCE</scope>
</reference>
<name>A0A812JP50_9DINO</name>
<proteinExistence type="predicted"/>
<dbReference type="Gene3D" id="1.10.150.130">
    <property type="match status" value="1"/>
</dbReference>
<evidence type="ECO:0000256" key="2">
    <source>
        <dbReference type="ARBA" id="ARBA00023172"/>
    </source>
</evidence>
<protein>
    <submittedName>
        <fullName evidence="4">Uncharacterized protein</fullName>
    </submittedName>
</protein>
<dbReference type="InterPro" id="IPR010998">
    <property type="entry name" value="Integrase_recombinase_N"/>
</dbReference>
<evidence type="ECO:0000256" key="3">
    <source>
        <dbReference type="SAM" id="MobiDB-lite"/>
    </source>
</evidence>
<feature type="region of interest" description="Disordered" evidence="3">
    <location>
        <begin position="1"/>
        <end position="24"/>
    </location>
</feature>
<dbReference type="OrthoDB" id="408474at2759"/>
<accession>A0A812JP50</accession>
<dbReference type="SUPFAM" id="SSF56349">
    <property type="entry name" value="DNA breaking-rejoining enzymes"/>
    <property type="match status" value="1"/>
</dbReference>
<dbReference type="GO" id="GO:0006310">
    <property type="term" value="P:DNA recombination"/>
    <property type="evidence" value="ECO:0007669"/>
    <property type="project" value="UniProtKB-KW"/>
</dbReference>
<dbReference type="AlphaFoldDB" id="A0A812JP50"/>
<keyword evidence="2" id="KW-0233">DNA recombination</keyword>
<evidence type="ECO:0000313" key="4">
    <source>
        <dbReference type="EMBL" id="CAE7206146.1"/>
    </source>
</evidence>
<keyword evidence="5" id="KW-1185">Reference proteome</keyword>
<dbReference type="Proteomes" id="UP000604046">
    <property type="component" value="Unassembled WGS sequence"/>
</dbReference>
<evidence type="ECO:0000313" key="5">
    <source>
        <dbReference type="Proteomes" id="UP000604046"/>
    </source>
</evidence>
<dbReference type="Gene3D" id="1.10.443.10">
    <property type="entry name" value="Intergrase catalytic core"/>
    <property type="match status" value="1"/>
</dbReference>
<dbReference type="InterPro" id="IPR013762">
    <property type="entry name" value="Integrase-like_cat_sf"/>
</dbReference>
<dbReference type="InterPro" id="IPR011010">
    <property type="entry name" value="DNA_brk_join_enz"/>
</dbReference>